<sequence length="830" mass="91756">MPDAVKLVTNYGSSVSVWVNSVAQTKKTARPAQKPPARKGSNGKKPANNSASKGVRVGRFSLRGLFWRIVIIAVLVLTALMSIWAYFLNQRVVDRFSGTLWKLPATVYAAPQEIYVGQHLSPGELVDELTSLHYRDRDTLTETGTYDRVGNEIRLHRRAFDFPDGNETDRQIRVQFIDNRVKAVNDDKGNSLGIIRLEPMTIGQLYPDINEDRVLLNVEQVQKDAPLLIKTLITVEDRDFYYHHGVVPSAVLRALLVNIVSGHKVQGGSTITQQLAKNLFLTPKRTYKRKLEEMIMALEMEWHYSKDKILEGYLNEVYLGQDGSRAIHGFGLAARYYFGRPVDELRPEEIALLVGMVKGASYYNPRRNPERAKDRRDTVIDLMANNGLISETEAGELKQKPLGVLKEKGTTSPHPAFLDLVQRQLSQQYNPEDLKTKGLRIFTTMQPRVQAALEHSVTALNAIEKARHYKPDSLETAGIITSIGTGEVEALIGGRNPTYEGYNRALDAQRQIGSLIKPTIYLTALSDPAKYSLITPLDDSPLTVDQPGSKPWKPENYDRKFLGPTPLYTDLAESRNVPSIRLGLSVGLDNVSAMLHRLGGPDIKPFYPSMLLGSMTMSPFNVAQIFQTLSSDGFYSPLRAIRSVVDAEGKPLTRYPLTVTKVADPDALYLLQYAMQGVVNNGTARALNRTIPPSVGVAGKTGTTNDSRDAWFAGFTGNRVGVIWVGRDDDKPTSLTGASGALPLWAAAFKPLYNKPRDMTPPKGIDFVNVDVAQQARVPSQCPGILMPFMSGFEPKTILDCNGNSTDSGNTDRGGGTNGNPLNPILNFFR</sequence>
<dbReference type="InterPro" id="IPR001264">
    <property type="entry name" value="Glyco_trans_51"/>
</dbReference>
<evidence type="ECO:0000256" key="5">
    <source>
        <dbReference type="ARBA" id="ARBA00007739"/>
    </source>
</evidence>
<proteinExistence type="inferred from homology"/>
<evidence type="ECO:0000256" key="22">
    <source>
        <dbReference type="NCBIfam" id="TIGR02071"/>
    </source>
</evidence>
<dbReference type="InterPro" id="IPR001460">
    <property type="entry name" value="PCN-bd_Tpept"/>
</dbReference>
<dbReference type="GO" id="GO:0005886">
    <property type="term" value="C:plasma membrane"/>
    <property type="evidence" value="ECO:0007669"/>
    <property type="project" value="UniProtKB-SubCell"/>
</dbReference>
<evidence type="ECO:0000313" key="30">
    <source>
        <dbReference type="EMBL" id="ACX95503.1"/>
    </source>
</evidence>
<gene>
    <name evidence="30" type="ordered locus">Hneap_0650</name>
</gene>
<evidence type="ECO:0000256" key="9">
    <source>
        <dbReference type="ARBA" id="ARBA00022670"/>
    </source>
</evidence>
<dbReference type="GO" id="GO:0008360">
    <property type="term" value="P:regulation of cell shape"/>
    <property type="evidence" value="ECO:0007669"/>
    <property type="project" value="UniProtKB-UniRule"/>
</dbReference>
<evidence type="ECO:0000259" key="29">
    <source>
        <dbReference type="Pfam" id="PF14814"/>
    </source>
</evidence>
<evidence type="ECO:0000256" key="15">
    <source>
        <dbReference type="ARBA" id="ARBA00023136"/>
    </source>
</evidence>
<feature type="active site" description="Acyl-ester intermediate; for transpeptidase activity" evidence="24">
    <location>
        <position position="514"/>
    </location>
</feature>
<dbReference type="GO" id="GO:0009252">
    <property type="term" value="P:peptidoglycan biosynthetic process"/>
    <property type="evidence" value="ECO:0007669"/>
    <property type="project" value="UniProtKB-UniRule"/>
</dbReference>
<dbReference type="GO" id="GO:0006508">
    <property type="term" value="P:proteolysis"/>
    <property type="evidence" value="ECO:0007669"/>
    <property type="project" value="UniProtKB-KW"/>
</dbReference>
<dbReference type="OrthoDB" id="9766909at2"/>
<protein>
    <recommendedName>
        <fullName evidence="6 22">Penicillin-binding protein 1B</fullName>
        <shortName evidence="23">PBP-1b</shortName>
        <shortName evidence="23">PBP1b</shortName>
    </recommendedName>
    <alternativeName>
        <fullName evidence="19 23">Murein polymerase</fullName>
    </alternativeName>
</protein>
<evidence type="ECO:0000256" key="13">
    <source>
        <dbReference type="ARBA" id="ARBA00022960"/>
    </source>
</evidence>
<keyword evidence="12" id="KW-0378">Hydrolase</keyword>
<dbReference type="InterPro" id="IPR011813">
    <property type="entry name" value="PBP_1b"/>
</dbReference>
<evidence type="ECO:0000259" key="28">
    <source>
        <dbReference type="Pfam" id="PF00912"/>
    </source>
</evidence>
<dbReference type="eggNOG" id="COG0744">
    <property type="taxonomic scope" value="Bacteria"/>
</dbReference>
<comment type="function">
    <text evidence="1 23">Cell wall formation. Synthesis of cross-linked peptidoglycan from the lipid intermediates. The enzyme has a penicillin-insensitive transglycosylase N-terminal domain (formation of linear glycan strands) and a penicillin-sensitive transpeptidase C-terminal domain (cross-linking of the peptide subunits).</text>
</comment>
<dbReference type="InterPro" id="IPR012338">
    <property type="entry name" value="Beta-lactam/transpept-like"/>
</dbReference>
<keyword evidence="18 23" id="KW-0961">Cell wall biogenesis/degradation</keyword>
<dbReference type="Gene3D" id="3.40.710.10">
    <property type="entry name" value="DD-peptidase/beta-lactamase superfamily"/>
    <property type="match status" value="1"/>
</dbReference>
<evidence type="ECO:0000256" key="21">
    <source>
        <dbReference type="ARBA" id="ARBA00049902"/>
    </source>
</evidence>
<feature type="domain" description="Glycosyl transferase family 51" evidence="28">
    <location>
        <begin position="213"/>
        <end position="383"/>
    </location>
</feature>
<keyword evidence="17" id="KW-0511">Multifunctional enzyme</keyword>
<comment type="similarity">
    <text evidence="4 23">In the C-terminal section; belongs to the transpeptidase family.</text>
</comment>
<dbReference type="PANTHER" id="PTHR32282">
    <property type="entry name" value="BINDING PROTEIN TRANSPEPTIDASE, PUTATIVE-RELATED"/>
    <property type="match status" value="1"/>
</dbReference>
<name>D0KYI0_HALNC</name>
<feature type="domain" description="Penicillin-binding protein transpeptidase" evidence="27">
    <location>
        <begin position="480"/>
        <end position="716"/>
    </location>
</feature>
<evidence type="ECO:0000256" key="6">
    <source>
        <dbReference type="ARBA" id="ARBA00018637"/>
    </source>
</evidence>
<dbReference type="InterPro" id="IPR050396">
    <property type="entry name" value="Glycosyltr_51/Transpeptidase"/>
</dbReference>
<accession>D0KYI0</accession>
<evidence type="ECO:0000256" key="23">
    <source>
        <dbReference type="PIRNR" id="PIRNR002799"/>
    </source>
</evidence>
<evidence type="ECO:0000256" key="25">
    <source>
        <dbReference type="SAM" id="MobiDB-lite"/>
    </source>
</evidence>
<evidence type="ECO:0000256" key="2">
    <source>
        <dbReference type="ARBA" id="ARBA00004236"/>
    </source>
</evidence>
<evidence type="ECO:0000256" key="20">
    <source>
        <dbReference type="ARBA" id="ARBA00034000"/>
    </source>
</evidence>
<dbReference type="Gene3D" id="3.30.2060.10">
    <property type="entry name" value="Penicillin-binding protein 1b domain"/>
    <property type="match status" value="1"/>
</dbReference>
<dbReference type="GO" id="GO:0046677">
    <property type="term" value="P:response to antibiotic"/>
    <property type="evidence" value="ECO:0007669"/>
    <property type="project" value="UniProtKB-UniRule"/>
</dbReference>
<dbReference type="PANTHER" id="PTHR32282:SF11">
    <property type="entry name" value="PENICILLIN-BINDING PROTEIN 1B"/>
    <property type="match status" value="1"/>
</dbReference>
<evidence type="ECO:0000313" key="31">
    <source>
        <dbReference type="Proteomes" id="UP000009102"/>
    </source>
</evidence>
<evidence type="ECO:0000259" key="27">
    <source>
        <dbReference type="Pfam" id="PF00905"/>
    </source>
</evidence>
<evidence type="ECO:0000256" key="8">
    <source>
        <dbReference type="ARBA" id="ARBA00022645"/>
    </source>
</evidence>
<dbReference type="PIRSF" id="PIRSF002799">
    <property type="entry name" value="PBP_1b"/>
    <property type="match status" value="1"/>
</dbReference>
<dbReference type="GO" id="GO:0008658">
    <property type="term" value="F:penicillin binding"/>
    <property type="evidence" value="ECO:0007669"/>
    <property type="project" value="UniProtKB-UniRule"/>
</dbReference>
<dbReference type="STRING" id="555778.Hneap_0650"/>
<dbReference type="UniPathway" id="UPA00219"/>
<evidence type="ECO:0000256" key="17">
    <source>
        <dbReference type="ARBA" id="ARBA00023268"/>
    </source>
</evidence>
<dbReference type="Gene3D" id="1.10.3810.10">
    <property type="entry name" value="Biosynthetic peptidoglycan transglycosylase-like"/>
    <property type="match status" value="1"/>
</dbReference>
<dbReference type="HOGENOM" id="CLU_006354_2_7_6"/>
<organism evidence="30 31">
    <name type="scientific">Halothiobacillus neapolitanus (strain ATCC 23641 / DSM 15147 / CIP 104769 / NCIMB 8539 / c2)</name>
    <name type="common">Thiobacillus neapolitanus</name>
    <dbReference type="NCBI Taxonomy" id="555778"/>
    <lineage>
        <taxon>Bacteria</taxon>
        <taxon>Pseudomonadati</taxon>
        <taxon>Pseudomonadota</taxon>
        <taxon>Gammaproteobacteria</taxon>
        <taxon>Chromatiales</taxon>
        <taxon>Halothiobacillaceae</taxon>
        <taxon>Halothiobacillus</taxon>
    </lineage>
</organism>
<comment type="similarity">
    <text evidence="5 23">In the N-terminal section; belongs to the glycosyltransferase 51 family.</text>
</comment>
<evidence type="ECO:0000256" key="11">
    <source>
        <dbReference type="ARBA" id="ARBA00022679"/>
    </source>
</evidence>
<dbReference type="GO" id="GO:0008955">
    <property type="term" value="F:peptidoglycan glycosyltransferase activity"/>
    <property type="evidence" value="ECO:0007669"/>
    <property type="project" value="UniProtKB-UniRule"/>
</dbReference>
<keyword evidence="9" id="KW-0645">Protease</keyword>
<dbReference type="GO" id="GO:0030288">
    <property type="term" value="C:outer membrane-bounded periplasmic space"/>
    <property type="evidence" value="ECO:0007669"/>
    <property type="project" value="TreeGrafter"/>
</dbReference>
<comment type="pathway">
    <text evidence="3 23">Cell wall biogenesis; peptidoglycan biosynthesis.</text>
</comment>
<keyword evidence="14 23" id="KW-0573">Peptidoglycan synthesis</keyword>
<keyword evidence="13 23" id="KW-0133">Cell shape</keyword>
<evidence type="ECO:0000256" key="14">
    <source>
        <dbReference type="ARBA" id="ARBA00022984"/>
    </source>
</evidence>
<dbReference type="NCBIfam" id="TIGR02071">
    <property type="entry name" value="PBP_1b"/>
    <property type="match status" value="1"/>
</dbReference>
<evidence type="ECO:0000256" key="10">
    <source>
        <dbReference type="ARBA" id="ARBA00022676"/>
    </source>
</evidence>
<dbReference type="SUPFAM" id="SSF56601">
    <property type="entry name" value="beta-lactamase/transpeptidase-like"/>
    <property type="match status" value="1"/>
</dbReference>
<keyword evidence="31" id="KW-1185">Reference proteome</keyword>
<dbReference type="Pfam" id="PF00905">
    <property type="entry name" value="Transpeptidase"/>
    <property type="match status" value="1"/>
</dbReference>
<keyword evidence="8" id="KW-0121">Carboxypeptidase</keyword>
<keyword evidence="16" id="KW-0046">Antibiotic resistance</keyword>
<evidence type="ECO:0000256" key="26">
    <source>
        <dbReference type="SAM" id="Phobius"/>
    </source>
</evidence>
<keyword evidence="10 23" id="KW-0328">Glycosyltransferase</keyword>
<dbReference type="SUPFAM" id="SSF53955">
    <property type="entry name" value="Lysozyme-like"/>
    <property type="match status" value="1"/>
</dbReference>
<feature type="transmembrane region" description="Helical" evidence="26">
    <location>
        <begin position="65"/>
        <end position="87"/>
    </location>
</feature>
<comment type="catalytic activity">
    <reaction evidence="20">
        <text>Preferential cleavage: (Ac)2-L-Lys-D-Ala-|-D-Ala. Also transpeptidation of peptidyl-alanyl moieties that are N-acyl substituents of D-alanine.</text>
        <dbReference type="EC" id="3.4.16.4"/>
    </reaction>
</comment>
<dbReference type="InterPro" id="IPR036950">
    <property type="entry name" value="PBP_transglycosylase"/>
</dbReference>
<evidence type="ECO:0000256" key="19">
    <source>
        <dbReference type="ARBA" id="ARBA00032454"/>
    </source>
</evidence>
<evidence type="ECO:0000256" key="3">
    <source>
        <dbReference type="ARBA" id="ARBA00004752"/>
    </source>
</evidence>
<feature type="active site" description="Proton donor; for transglycosylase activity" evidence="24">
    <location>
        <position position="236"/>
    </location>
</feature>
<dbReference type="KEGG" id="hna:Hneap_0650"/>
<dbReference type="Pfam" id="PF00912">
    <property type="entry name" value="Transgly"/>
    <property type="match status" value="1"/>
</dbReference>
<evidence type="ECO:0000256" key="4">
    <source>
        <dbReference type="ARBA" id="ARBA00007090"/>
    </source>
</evidence>
<keyword evidence="11 23" id="KW-0808">Transferase</keyword>
<dbReference type="AlphaFoldDB" id="D0KYI0"/>
<evidence type="ECO:0000256" key="12">
    <source>
        <dbReference type="ARBA" id="ARBA00022801"/>
    </source>
</evidence>
<evidence type="ECO:0000256" key="18">
    <source>
        <dbReference type="ARBA" id="ARBA00023316"/>
    </source>
</evidence>
<keyword evidence="15 26" id="KW-0472">Membrane</keyword>
<comment type="subcellular location">
    <subcellularLocation>
        <location evidence="2">Cell membrane</location>
    </subcellularLocation>
</comment>
<dbReference type="GO" id="GO:0009274">
    <property type="term" value="C:peptidoglycan-based cell wall"/>
    <property type="evidence" value="ECO:0007669"/>
    <property type="project" value="UniProtKB-UniRule"/>
</dbReference>
<evidence type="ECO:0000256" key="7">
    <source>
        <dbReference type="ARBA" id="ARBA00022475"/>
    </source>
</evidence>
<dbReference type="CAZy" id="GT51">
    <property type="family name" value="Glycosyltransferase Family 51"/>
</dbReference>
<evidence type="ECO:0000256" key="16">
    <source>
        <dbReference type="ARBA" id="ARBA00023251"/>
    </source>
</evidence>
<dbReference type="InterPro" id="IPR023346">
    <property type="entry name" value="Lysozyme-like_dom_sf"/>
</dbReference>
<reference evidence="30 31" key="1">
    <citation type="submission" date="2009-10" db="EMBL/GenBank/DDBJ databases">
        <title>Complete sequence of Halothiobacillus neapolitanus c2.</title>
        <authorList>
            <consortium name="US DOE Joint Genome Institute"/>
            <person name="Lucas S."/>
            <person name="Copeland A."/>
            <person name="Lapidus A."/>
            <person name="Glavina del Rio T."/>
            <person name="Tice H."/>
            <person name="Bruce D."/>
            <person name="Goodwin L."/>
            <person name="Pitluck S."/>
            <person name="Davenport K."/>
            <person name="Brettin T."/>
            <person name="Detter J.C."/>
            <person name="Han C."/>
            <person name="Tapia R."/>
            <person name="Larimer F."/>
            <person name="Land M."/>
            <person name="Hauser L."/>
            <person name="Kyrpides N."/>
            <person name="Mikhailova N."/>
            <person name="Kerfeld C."/>
            <person name="Cannon G."/>
            <person name="Heinhort S."/>
        </authorList>
    </citation>
    <scope>NUCLEOTIDE SEQUENCE [LARGE SCALE GENOMIC DNA]</scope>
    <source>
        <strain evidence="31">ATCC 23641 / c2</strain>
    </source>
</reference>
<comment type="catalytic activity">
    <reaction evidence="21">
        <text>[GlcNAc-(1-&gt;4)-Mur2Ac(oyl-L-Ala-gamma-D-Glu-L-Lys-D-Ala-D-Ala)](n)-di-trans,octa-cis-undecaprenyl diphosphate + beta-D-GlcNAc-(1-&gt;4)-Mur2Ac(oyl-L-Ala-gamma-D-Glu-L-Lys-D-Ala-D-Ala)-di-trans,octa-cis-undecaprenyl diphosphate = [GlcNAc-(1-&gt;4)-Mur2Ac(oyl-L-Ala-gamma-D-Glu-L-Lys-D-Ala-D-Ala)](n+1)-di-trans,octa-cis-undecaprenyl diphosphate + di-trans,octa-cis-undecaprenyl diphosphate + H(+)</text>
        <dbReference type="Rhea" id="RHEA:23708"/>
        <dbReference type="Rhea" id="RHEA-COMP:9602"/>
        <dbReference type="Rhea" id="RHEA-COMP:9603"/>
        <dbReference type="ChEBI" id="CHEBI:15378"/>
        <dbReference type="ChEBI" id="CHEBI:58405"/>
        <dbReference type="ChEBI" id="CHEBI:60033"/>
        <dbReference type="ChEBI" id="CHEBI:78435"/>
        <dbReference type="EC" id="2.4.99.28"/>
    </reaction>
</comment>
<dbReference type="GO" id="GO:0009002">
    <property type="term" value="F:serine-type D-Ala-D-Ala carboxypeptidase activity"/>
    <property type="evidence" value="ECO:0007669"/>
    <property type="project" value="UniProtKB-EC"/>
</dbReference>
<dbReference type="Proteomes" id="UP000009102">
    <property type="component" value="Chromosome"/>
</dbReference>
<evidence type="ECO:0000256" key="24">
    <source>
        <dbReference type="PIRSR" id="PIRSR002799-1"/>
    </source>
</evidence>
<feature type="domain" description="Bifunctional transglycosylase second" evidence="29">
    <location>
        <begin position="114"/>
        <end position="197"/>
    </location>
</feature>
<evidence type="ECO:0000256" key="1">
    <source>
        <dbReference type="ARBA" id="ARBA00002624"/>
    </source>
</evidence>
<keyword evidence="26" id="KW-1133">Transmembrane helix</keyword>
<dbReference type="GO" id="GO:0071555">
    <property type="term" value="P:cell wall organization"/>
    <property type="evidence" value="ECO:0007669"/>
    <property type="project" value="UniProtKB-UniRule"/>
</dbReference>
<dbReference type="Pfam" id="PF14814">
    <property type="entry name" value="UB2H"/>
    <property type="match status" value="1"/>
</dbReference>
<dbReference type="InterPro" id="IPR028166">
    <property type="entry name" value="UB2H"/>
</dbReference>
<feature type="region of interest" description="Disordered" evidence="25">
    <location>
        <begin position="26"/>
        <end position="52"/>
    </location>
</feature>
<keyword evidence="7" id="KW-1003">Cell membrane</keyword>
<dbReference type="EMBL" id="CP001801">
    <property type="protein sequence ID" value="ACX95503.1"/>
    <property type="molecule type" value="Genomic_DNA"/>
</dbReference>
<keyword evidence="26" id="KW-0812">Transmembrane</keyword>
<feature type="region of interest" description="Disordered" evidence="25">
    <location>
        <begin position="802"/>
        <end position="823"/>
    </location>
</feature>